<feature type="chain" id="PRO_5036813675" description="DUF3617 family protein" evidence="1">
    <location>
        <begin position="24"/>
        <end position="164"/>
    </location>
</feature>
<keyword evidence="1" id="KW-0732">Signal</keyword>
<accession>A0A926S7D0</accession>
<dbReference type="AlphaFoldDB" id="A0A926S7D0"/>
<protein>
    <recommendedName>
        <fullName evidence="4">DUF3617 family protein</fullName>
    </recommendedName>
</protein>
<gene>
    <name evidence="2" type="ORF">HK439_24950</name>
</gene>
<comment type="caution">
    <text evidence="2">The sequence shown here is derived from an EMBL/GenBank/DDBJ whole genome shotgun (WGS) entry which is preliminary data.</text>
</comment>
<evidence type="ECO:0000256" key="1">
    <source>
        <dbReference type="SAM" id="SignalP"/>
    </source>
</evidence>
<feature type="signal peptide" evidence="1">
    <location>
        <begin position="1"/>
        <end position="23"/>
    </location>
</feature>
<reference evidence="2" key="1">
    <citation type="submission" date="2020-05" db="EMBL/GenBank/DDBJ databases">
        <title>Identification of trans-AT polyketide cluster in two marine bacteria, producers of a novel glutaramide-containing polyketide sesbanimide D and analogs.</title>
        <authorList>
            <person name="Kacar D."/>
            <person name="Rodriguez P."/>
            <person name="Canedo L."/>
            <person name="Gonzalez E."/>
            <person name="Galan B."/>
            <person name="De La Calle F."/>
            <person name="Garcia J.L."/>
        </authorList>
    </citation>
    <scope>NUCLEOTIDE SEQUENCE</scope>
    <source>
        <strain evidence="2">PHM038</strain>
    </source>
</reference>
<organism evidence="2 3">
    <name type="scientific">Roseibium aggregatum</name>
    <dbReference type="NCBI Taxonomy" id="187304"/>
    <lineage>
        <taxon>Bacteria</taxon>
        <taxon>Pseudomonadati</taxon>
        <taxon>Pseudomonadota</taxon>
        <taxon>Alphaproteobacteria</taxon>
        <taxon>Hyphomicrobiales</taxon>
        <taxon>Stappiaceae</taxon>
        <taxon>Roseibium</taxon>
    </lineage>
</organism>
<evidence type="ECO:0000313" key="3">
    <source>
        <dbReference type="Proteomes" id="UP000598467"/>
    </source>
</evidence>
<evidence type="ECO:0000313" key="2">
    <source>
        <dbReference type="EMBL" id="MBD1549518.1"/>
    </source>
</evidence>
<proteinExistence type="predicted"/>
<dbReference type="EMBL" id="JABFCZ010000041">
    <property type="protein sequence ID" value="MBD1549518.1"/>
    <property type="molecule type" value="Genomic_DNA"/>
</dbReference>
<dbReference type="Proteomes" id="UP000598467">
    <property type="component" value="Unassembled WGS sequence"/>
</dbReference>
<evidence type="ECO:0008006" key="4">
    <source>
        <dbReference type="Google" id="ProtNLM"/>
    </source>
</evidence>
<sequence>MRTVAVFCLGVSALAAAVLCAHAAKGDMQVAVQRASPILEGRILDLTFAGFAQGVWTREKSDCDGLTTVDRGRPGAVIAIFRSLMETPEEICQVYGAEKAGTDSQRAAMNCRQWSGAETLGLITISQRGSSEISVQDGERPPVHFRFCRAIIPLLQPLSQQAGR</sequence>
<name>A0A926S7D0_9HYPH</name>